<feature type="region of interest" description="Disordered" evidence="2">
    <location>
        <begin position="250"/>
        <end position="273"/>
    </location>
</feature>
<dbReference type="CDD" id="cd00592">
    <property type="entry name" value="HTH_MerR-like"/>
    <property type="match status" value="1"/>
</dbReference>
<dbReference type="RefSeq" id="WP_267560140.1">
    <property type="nucleotide sequence ID" value="NZ_JAPNTZ010000001.1"/>
</dbReference>
<sequence length="273" mass="29882">MKLGWPALAQEGADVAWSTRELADLAGTTVNTVRHYHRLGLLEEPARRYNGYKQYGVEDLVRLLRIRRLAALGVPLSQIHEVSAEGDLGPQVLRQVDTDLAAEVERLRKVRSDIAAILRDGAPADTPAGFGSVAPRLSASDSSLIHVIAQLCDEDALADLRRMMDTDPDPVDQEFDALPADADEATRQRLAESLAPTLVRHLAEYPWLSDPAAHLVKSEHVTRQTFVDAVVDLYNAAQIDVLGRAGALAQEQLRRSVPRSPSRSRRPRAAGVA</sequence>
<keyword evidence="1" id="KW-0238">DNA-binding</keyword>
<evidence type="ECO:0000256" key="2">
    <source>
        <dbReference type="SAM" id="MobiDB-lite"/>
    </source>
</evidence>
<dbReference type="PANTHER" id="PTHR30204">
    <property type="entry name" value="REDOX-CYCLING DRUG-SENSING TRANSCRIPTIONAL ACTIVATOR SOXR"/>
    <property type="match status" value="1"/>
</dbReference>
<protein>
    <submittedName>
        <fullName evidence="4">MerR family transcriptional regulator</fullName>
    </submittedName>
</protein>
<accession>A0ABT4AQ95</accession>
<evidence type="ECO:0000256" key="1">
    <source>
        <dbReference type="ARBA" id="ARBA00023125"/>
    </source>
</evidence>
<feature type="domain" description="HTH merR-type" evidence="3">
    <location>
        <begin position="16"/>
        <end position="85"/>
    </location>
</feature>
<dbReference type="Gene3D" id="1.10.1660.10">
    <property type="match status" value="1"/>
</dbReference>
<dbReference type="PANTHER" id="PTHR30204:SF93">
    <property type="entry name" value="HTH MERR-TYPE DOMAIN-CONTAINING PROTEIN"/>
    <property type="match status" value="1"/>
</dbReference>
<evidence type="ECO:0000259" key="3">
    <source>
        <dbReference type="PROSITE" id="PS50937"/>
    </source>
</evidence>
<gene>
    <name evidence="4" type="ORF">OWR29_00290</name>
</gene>
<proteinExistence type="predicted"/>
<evidence type="ECO:0000313" key="5">
    <source>
        <dbReference type="Proteomes" id="UP001151002"/>
    </source>
</evidence>
<reference evidence="4" key="1">
    <citation type="submission" date="2022-11" db="EMBL/GenBank/DDBJ databases">
        <authorList>
            <person name="Somphong A."/>
            <person name="Phongsopitanun W."/>
        </authorList>
    </citation>
    <scope>NUCLEOTIDE SEQUENCE</scope>
    <source>
        <strain evidence="4">Pm04-4</strain>
    </source>
</reference>
<dbReference type="PROSITE" id="PS50937">
    <property type="entry name" value="HTH_MERR_2"/>
    <property type="match status" value="1"/>
</dbReference>
<keyword evidence="5" id="KW-1185">Reference proteome</keyword>
<dbReference type="PRINTS" id="PR00040">
    <property type="entry name" value="HTHMERR"/>
</dbReference>
<dbReference type="InterPro" id="IPR000551">
    <property type="entry name" value="MerR-type_HTH_dom"/>
</dbReference>
<dbReference type="SMART" id="SM00422">
    <property type="entry name" value="HTH_MERR"/>
    <property type="match status" value="1"/>
</dbReference>
<evidence type="ECO:0000313" key="4">
    <source>
        <dbReference type="EMBL" id="MCY1136417.1"/>
    </source>
</evidence>
<dbReference type="InterPro" id="IPR009061">
    <property type="entry name" value="DNA-bd_dom_put_sf"/>
</dbReference>
<dbReference type="EMBL" id="JAPNTZ010000001">
    <property type="protein sequence ID" value="MCY1136417.1"/>
    <property type="molecule type" value="Genomic_DNA"/>
</dbReference>
<name>A0ABT4AQ95_9ACTN</name>
<dbReference type="Proteomes" id="UP001151002">
    <property type="component" value="Unassembled WGS sequence"/>
</dbReference>
<dbReference type="InterPro" id="IPR047057">
    <property type="entry name" value="MerR_fam"/>
</dbReference>
<dbReference type="SUPFAM" id="SSF46955">
    <property type="entry name" value="Putative DNA-binding domain"/>
    <property type="match status" value="1"/>
</dbReference>
<organism evidence="4 5">
    <name type="scientific">Paractinoplanes pyxinae</name>
    <dbReference type="NCBI Taxonomy" id="2997416"/>
    <lineage>
        <taxon>Bacteria</taxon>
        <taxon>Bacillati</taxon>
        <taxon>Actinomycetota</taxon>
        <taxon>Actinomycetes</taxon>
        <taxon>Micromonosporales</taxon>
        <taxon>Micromonosporaceae</taxon>
        <taxon>Paractinoplanes</taxon>
    </lineage>
</organism>
<feature type="compositionally biased region" description="Basic residues" evidence="2">
    <location>
        <begin position="262"/>
        <end position="273"/>
    </location>
</feature>
<comment type="caution">
    <text evidence="4">The sequence shown here is derived from an EMBL/GenBank/DDBJ whole genome shotgun (WGS) entry which is preliminary data.</text>
</comment>
<dbReference type="Pfam" id="PF13411">
    <property type="entry name" value="MerR_1"/>
    <property type="match status" value="1"/>
</dbReference>